<dbReference type="InterPro" id="IPR036223">
    <property type="entry name" value="CAP_C_sf"/>
</dbReference>
<keyword evidence="17" id="KW-1185">Reference proteome</keyword>
<dbReference type="InterPro" id="IPR016098">
    <property type="entry name" value="CAP/MinC_C"/>
</dbReference>
<keyword evidence="5" id="KW-1003">Cell membrane</keyword>
<keyword evidence="8" id="KW-0597">Phosphoprotein</keyword>
<gene>
    <name evidence="16" type="primary">LOC101178270</name>
</gene>
<dbReference type="GO" id="GO:0019933">
    <property type="term" value="P:cAMP-mediated signaling"/>
    <property type="evidence" value="ECO:0007669"/>
    <property type="project" value="TreeGrafter"/>
</dbReference>
<evidence type="ECO:0000256" key="13">
    <source>
        <dbReference type="ARBA" id="ARBA00026058"/>
    </source>
</evidence>
<dbReference type="GO" id="GO:0003779">
    <property type="term" value="F:actin binding"/>
    <property type="evidence" value="ECO:0007669"/>
    <property type="project" value="UniProtKB-KW"/>
</dbReference>
<dbReference type="SMART" id="SM00673">
    <property type="entry name" value="CARP"/>
    <property type="match status" value="2"/>
</dbReference>
<dbReference type="PANTHER" id="PTHR10652:SF1">
    <property type="entry name" value="ADENYLYL CYCLASE-ASSOCIATED PROTEIN 1"/>
    <property type="match status" value="1"/>
</dbReference>
<dbReference type="GO" id="GO:0005737">
    <property type="term" value="C:cytoplasm"/>
    <property type="evidence" value="ECO:0007669"/>
    <property type="project" value="TreeGrafter"/>
</dbReference>
<dbReference type="InterPro" id="IPR017901">
    <property type="entry name" value="C-CAP_CF_C-like"/>
</dbReference>
<reference evidence="16 17" key="1">
    <citation type="submission" date="2012-10" db="EMBL/GenBank/DDBJ databases">
        <authorList>
            <consortium name="Gibbon Genome Sequencing Consortium"/>
        </authorList>
    </citation>
    <scope>NUCLEOTIDE SEQUENCE [LARGE SCALE GENOMIC DNA]</scope>
</reference>
<dbReference type="InParanoid" id="A0A2I3HPQ6"/>
<evidence type="ECO:0000256" key="9">
    <source>
        <dbReference type="ARBA" id="ARBA00022843"/>
    </source>
</evidence>
<feature type="compositionally biased region" description="Low complexity" evidence="14">
    <location>
        <begin position="186"/>
        <end position="197"/>
    </location>
</feature>
<feature type="compositionally biased region" description="Pro residues" evidence="14">
    <location>
        <begin position="233"/>
        <end position="245"/>
    </location>
</feature>
<feature type="region of interest" description="Disordered" evidence="14">
    <location>
        <begin position="218"/>
        <end position="251"/>
    </location>
</feature>
<dbReference type="PROSITE" id="PS01088">
    <property type="entry name" value="CAP_1"/>
    <property type="match status" value="1"/>
</dbReference>
<evidence type="ECO:0000256" key="14">
    <source>
        <dbReference type="SAM" id="MobiDB-lite"/>
    </source>
</evidence>
<reference evidence="16" key="3">
    <citation type="submission" date="2025-09" db="UniProtKB">
        <authorList>
            <consortium name="Ensembl"/>
        </authorList>
    </citation>
    <scope>IDENTIFICATION</scope>
</reference>
<evidence type="ECO:0000256" key="1">
    <source>
        <dbReference type="ARBA" id="ARBA00003250"/>
    </source>
</evidence>
<dbReference type="EMBL" id="ADFV01028409">
    <property type="status" value="NOT_ANNOTATED_CDS"/>
    <property type="molecule type" value="Genomic_DNA"/>
</dbReference>
<evidence type="ECO:0000259" key="15">
    <source>
        <dbReference type="PROSITE" id="PS51329"/>
    </source>
</evidence>
<feature type="compositionally biased region" description="Low complexity" evidence="14">
    <location>
        <begin position="161"/>
        <end position="171"/>
    </location>
</feature>
<evidence type="ECO:0000256" key="3">
    <source>
        <dbReference type="ARBA" id="ARBA00007659"/>
    </source>
</evidence>
<feature type="compositionally biased region" description="Pro residues" evidence="14">
    <location>
        <begin position="172"/>
        <end position="185"/>
    </location>
</feature>
<keyword evidence="6" id="KW-0488">Methylation</keyword>
<evidence type="ECO:0000256" key="11">
    <source>
        <dbReference type="ARBA" id="ARBA00023136"/>
    </source>
</evidence>
<feature type="region of interest" description="Disordered" evidence="14">
    <location>
        <begin position="152"/>
        <end position="197"/>
    </location>
</feature>
<sequence>MADMQNLVERLEGAVGRLEAVSHTSDMHRGYADSSSKVGAAPYVQAFDSLLAGPVAEYLKISKEIGGDMQKHAEMVHTGLKLERALLVTASQCQQPADNKLSDLLAPISEQIKEYKDVDKKHVDWVKAYLSIWTELQACIKEFHTTRLAWGKTGPVGKELSGLPSGPSAGSGPPPPPPGSPPPPVSTSSGSDESASHSALFVQINQGESITHTHKNPALKAQSGPLRSGPKPFSAPKPQTSPSPKPATKKEPAILELEGKKWRVENQENVSNLVIEDTELKQVAYIYKCVNTTLQIKGKISSITVDNRKKLGLVFNDVIINSGDVKVRVKGKVPTISIDKTDGCHAYLSKNSLDCEIVSAKSPETNVLIPTEGSDFNEFPVSEQFKTLWNGQKLVTTVTEIAGQAKCHWVLCPPFTPWDKSVSRWFFSRFPLPFCS</sequence>
<comment type="subcellular location">
    <subcellularLocation>
        <location evidence="2">Cell membrane</location>
        <topology evidence="2">Peripheral membrane protein</topology>
    </subcellularLocation>
</comment>
<evidence type="ECO:0000256" key="10">
    <source>
        <dbReference type="ARBA" id="ARBA00022990"/>
    </source>
</evidence>
<dbReference type="InterPro" id="IPR001837">
    <property type="entry name" value="Adenylate_cyclase-assoc_CAP"/>
</dbReference>
<dbReference type="Ensembl" id="ENSNLET00000042058.1">
    <property type="protein sequence ID" value="ENSNLEP00000045579.1"/>
    <property type="gene ID" value="ENSNLEG00000033738.1"/>
</dbReference>
<evidence type="ECO:0000313" key="16">
    <source>
        <dbReference type="Ensembl" id="ENSNLEP00000045579.1"/>
    </source>
</evidence>
<dbReference type="InterPro" id="IPR013912">
    <property type="entry name" value="Adenylate_cyclase-assoc_CAP_C"/>
</dbReference>
<dbReference type="InterPro" id="IPR018106">
    <property type="entry name" value="CAP_CS_N"/>
</dbReference>
<evidence type="ECO:0000256" key="4">
    <source>
        <dbReference type="ARBA" id="ARBA00022065"/>
    </source>
</evidence>
<evidence type="ECO:0000256" key="7">
    <source>
        <dbReference type="ARBA" id="ARBA00022499"/>
    </source>
</evidence>
<evidence type="ECO:0000256" key="8">
    <source>
        <dbReference type="ARBA" id="ARBA00022553"/>
    </source>
</evidence>
<evidence type="ECO:0000256" key="12">
    <source>
        <dbReference type="ARBA" id="ARBA00023203"/>
    </source>
</evidence>
<dbReference type="PANTHER" id="PTHR10652">
    <property type="entry name" value="ADENYLYL CYCLASE-ASSOCIATED PROTEIN"/>
    <property type="match status" value="1"/>
</dbReference>
<dbReference type="InterPro" id="IPR006599">
    <property type="entry name" value="CARP_motif"/>
</dbReference>
<keyword evidence="7" id="KW-1017">Isopeptide bond</keyword>
<dbReference type="SUPFAM" id="SSF69340">
    <property type="entry name" value="C-terminal domain of adenylylcyclase associated protein"/>
    <property type="match status" value="1"/>
</dbReference>
<evidence type="ECO:0000256" key="5">
    <source>
        <dbReference type="ARBA" id="ARBA00022475"/>
    </source>
</evidence>
<dbReference type="PROSITE" id="PS51329">
    <property type="entry name" value="C_CAP_COFACTOR_C"/>
    <property type="match status" value="1"/>
</dbReference>
<protein>
    <recommendedName>
        <fullName evidence="4">Adenylyl cyclase-associated protein 1</fullName>
    </recommendedName>
</protein>
<dbReference type="FunFam" id="2.160.20.70:FF:000001">
    <property type="entry name" value="Adenylyl cyclase-associated protein"/>
    <property type="match status" value="1"/>
</dbReference>
<dbReference type="Pfam" id="PF08603">
    <property type="entry name" value="CAP_C"/>
    <property type="match status" value="1"/>
</dbReference>
<reference evidence="16" key="2">
    <citation type="submission" date="2025-08" db="UniProtKB">
        <authorList>
            <consortium name="Ensembl"/>
        </authorList>
    </citation>
    <scope>IDENTIFICATION</scope>
</reference>
<accession>A0A2I3HPQ6</accession>
<dbReference type="InterPro" id="IPR036222">
    <property type="entry name" value="CAP_N_sf"/>
</dbReference>
<dbReference type="GO" id="GO:0005886">
    <property type="term" value="C:plasma membrane"/>
    <property type="evidence" value="ECO:0007669"/>
    <property type="project" value="UniProtKB-SubCell"/>
</dbReference>
<dbReference type="SUPFAM" id="SSF101278">
    <property type="entry name" value="N-terminal domain of adenylylcyclase associated protein, CAP"/>
    <property type="match status" value="1"/>
</dbReference>
<dbReference type="GO" id="GO:0000902">
    <property type="term" value="P:cell morphogenesis"/>
    <property type="evidence" value="ECO:0007669"/>
    <property type="project" value="TreeGrafter"/>
</dbReference>
<dbReference type="GO" id="GO:0008179">
    <property type="term" value="F:adenylate cyclase binding"/>
    <property type="evidence" value="ECO:0007669"/>
    <property type="project" value="TreeGrafter"/>
</dbReference>
<dbReference type="InterPro" id="IPR053950">
    <property type="entry name" value="CAP_N"/>
</dbReference>
<dbReference type="Gene3D" id="2.160.20.70">
    <property type="match status" value="1"/>
</dbReference>
<comment type="similarity">
    <text evidence="3">Belongs to the CAP family.</text>
</comment>
<dbReference type="Gene3D" id="1.25.40.330">
    <property type="entry name" value="Adenylate cyclase-associated CAP, N-terminal domain"/>
    <property type="match status" value="2"/>
</dbReference>
<organism evidence="16 17">
    <name type="scientific">Nomascus leucogenys</name>
    <name type="common">Northern white-cheeked gibbon</name>
    <name type="synonym">Hylobates leucogenys</name>
    <dbReference type="NCBI Taxonomy" id="61853"/>
    <lineage>
        <taxon>Eukaryota</taxon>
        <taxon>Metazoa</taxon>
        <taxon>Chordata</taxon>
        <taxon>Craniata</taxon>
        <taxon>Vertebrata</taxon>
        <taxon>Euteleostomi</taxon>
        <taxon>Mammalia</taxon>
        <taxon>Eutheria</taxon>
        <taxon>Euarchontoglires</taxon>
        <taxon>Primates</taxon>
        <taxon>Haplorrhini</taxon>
        <taxon>Catarrhini</taxon>
        <taxon>Hylobatidae</taxon>
        <taxon>Nomascus</taxon>
    </lineage>
</organism>
<keyword evidence="9" id="KW-0832">Ubl conjugation</keyword>
<dbReference type="GeneTree" id="ENSGT00390000017955"/>
<keyword evidence="11" id="KW-0472">Membrane</keyword>
<evidence type="ECO:0000313" key="17">
    <source>
        <dbReference type="Proteomes" id="UP000001073"/>
    </source>
</evidence>
<keyword evidence="10" id="KW-0007">Acetylation</keyword>
<name>A0A2I3HPQ6_NOMLE</name>
<dbReference type="Pfam" id="PF21938">
    <property type="entry name" value="CAP_N"/>
    <property type="match status" value="1"/>
</dbReference>
<proteinExistence type="inferred from homology"/>
<keyword evidence="12" id="KW-0009">Actin-binding</keyword>
<dbReference type="AlphaFoldDB" id="A0A2I3HPQ6"/>
<dbReference type="GO" id="GO:0007015">
    <property type="term" value="P:actin filament organization"/>
    <property type="evidence" value="ECO:0007669"/>
    <property type="project" value="TreeGrafter"/>
</dbReference>
<dbReference type="STRING" id="61853.ENSNLEP00000045579"/>
<dbReference type="Proteomes" id="UP000001073">
    <property type="component" value="Chromosome 8"/>
</dbReference>
<evidence type="ECO:0000256" key="6">
    <source>
        <dbReference type="ARBA" id="ARBA00022481"/>
    </source>
</evidence>
<feature type="domain" description="C-CAP/cofactor C-like" evidence="15">
    <location>
        <begin position="246"/>
        <end position="381"/>
    </location>
</feature>
<evidence type="ECO:0000256" key="2">
    <source>
        <dbReference type="ARBA" id="ARBA00004202"/>
    </source>
</evidence>
<comment type="function">
    <text evidence="1">Directly regulates filament dynamics and has been implicated in a number of complex developmental and morphological processes, including mRNA localization and the establishment of cell polarity.</text>
</comment>
<comment type="subunit">
    <text evidence="13">Homodimer. Binds actin monomers.</text>
</comment>